<protein>
    <submittedName>
        <fullName evidence="2">Uncharacterized protein</fullName>
    </submittedName>
</protein>
<keyword evidence="1" id="KW-1133">Transmembrane helix</keyword>
<organism evidence="2 3">
    <name type="scientific">Clostridium sulfidigenes</name>
    <dbReference type="NCBI Taxonomy" id="318464"/>
    <lineage>
        <taxon>Bacteria</taxon>
        <taxon>Bacillati</taxon>
        <taxon>Bacillota</taxon>
        <taxon>Clostridia</taxon>
        <taxon>Eubacteriales</taxon>
        <taxon>Clostridiaceae</taxon>
        <taxon>Clostridium</taxon>
    </lineage>
</organism>
<dbReference type="AlphaFoldDB" id="A0A927WCY0"/>
<gene>
    <name evidence="2" type="ORF">E7215_12160</name>
</gene>
<feature type="transmembrane region" description="Helical" evidence="1">
    <location>
        <begin position="155"/>
        <end position="176"/>
    </location>
</feature>
<evidence type="ECO:0000256" key="1">
    <source>
        <dbReference type="SAM" id="Phobius"/>
    </source>
</evidence>
<dbReference type="Proteomes" id="UP000768462">
    <property type="component" value="Unassembled WGS sequence"/>
</dbReference>
<sequence length="216" mass="24719">MKRKIDIPFEFKVMEINAYIPLIGALFVAIYSAVSLKSQEGWMNTVSILEIVMPFLSGWYSVFLFQDVLEEIGSETIFTYPIKRYELGVLRVLVFFIFYMVILALVLLEIQLMVDKEVFLTLFLQLSLQGLFFSSLGFVLVTITSSSIWSLTVLSIYSVTQIITGGNLFSFINVYLFNGDIIPINEIFIRLGHVVILSLLFLSIGHVLFSKYKNFK</sequence>
<name>A0A927WCY0_9CLOT</name>
<keyword evidence="1" id="KW-0812">Transmembrane</keyword>
<proteinExistence type="predicted"/>
<feature type="transmembrane region" description="Helical" evidence="1">
    <location>
        <begin position="120"/>
        <end position="143"/>
    </location>
</feature>
<evidence type="ECO:0000313" key="2">
    <source>
        <dbReference type="EMBL" id="MBE6060910.1"/>
    </source>
</evidence>
<feature type="transmembrane region" description="Helical" evidence="1">
    <location>
        <begin position="89"/>
        <end position="108"/>
    </location>
</feature>
<accession>A0A927WCY0</accession>
<feature type="transmembrane region" description="Helical" evidence="1">
    <location>
        <begin position="16"/>
        <end position="36"/>
    </location>
</feature>
<reference evidence="2" key="1">
    <citation type="submission" date="2019-04" db="EMBL/GenBank/DDBJ databases">
        <title>Evolution of Biomass-Degrading Anaerobic Consortia Revealed by Metagenomics.</title>
        <authorList>
            <person name="Peng X."/>
        </authorList>
    </citation>
    <scope>NUCLEOTIDE SEQUENCE</scope>
    <source>
        <strain evidence="2">SIG254</strain>
    </source>
</reference>
<keyword evidence="1" id="KW-0472">Membrane</keyword>
<dbReference type="EMBL" id="SVCM01000142">
    <property type="protein sequence ID" value="MBE6060910.1"/>
    <property type="molecule type" value="Genomic_DNA"/>
</dbReference>
<feature type="transmembrane region" description="Helical" evidence="1">
    <location>
        <begin position="188"/>
        <end position="209"/>
    </location>
</feature>
<feature type="transmembrane region" description="Helical" evidence="1">
    <location>
        <begin position="48"/>
        <end position="69"/>
    </location>
</feature>
<evidence type="ECO:0000313" key="3">
    <source>
        <dbReference type="Proteomes" id="UP000768462"/>
    </source>
</evidence>
<comment type="caution">
    <text evidence="2">The sequence shown here is derived from an EMBL/GenBank/DDBJ whole genome shotgun (WGS) entry which is preliminary data.</text>
</comment>